<protein>
    <submittedName>
        <fullName evidence="2">Uncharacterized protein</fullName>
    </submittedName>
</protein>
<organism evidence="2 3">
    <name type="scientific">Vigna unguiculata</name>
    <name type="common">Cowpea</name>
    <dbReference type="NCBI Taxonomy" id="3917"/>
    <lineage>
        <taxon>Eukaryota</taxon>
        <taxon>Viridiplantae</taxon>
        <taxon>Streptophyta</taxon>
        <taxon>Embryophyta</taxon>
        <taxon>Tracheophyta</taxon>
        <taxon>Spermatophyta</taxon>
        <taxon>Magnoliopsida</taxon>
        <taxon>eudicotyledons</taxon>
        <taxon>Gunneridae</taxon>
        <taxon>Pentapetalae</taxon>
        <taxon>rosids</taxon>
        <taxon>fabids</taxon>
        <taxon>Fabales</taxon>
        <taxon>Fabaceae</taxon>
        <taxon>Papilionoideae</taxon>
        <taxon>50 kb inversion clade</taxon>
        <taxon>NPAAA clade</taxon>
        <taxon>indigoferoid/millettioid clade</taxon>
        <taxon>Phaseoleae</taxon>
        <taxon>Vigna</taxon>
    </lineage>
</organism>
<keyword evidence="3" id="KW-1185">Reference proteome</keyword>
<gene>
    <name evidence="2" type="ORF">DEO72_LG5g2312</name>
</gene>
<dbReference type="AlphaFoldDB" id="A0A4D6M114"/>
<evidence type="ECO:0000313" key="3">
    <source>
        <dbReference type="Proteomes" id="UP000501690"/>
    </source>
</evidence>
<name>A0A4D6M114_VIGUN</name>
<reference evidence="2 3" key="1">
    <citation type="submission" date="2019-04" db="EMBL/GenBank/DDBJ databases">
        <title>An improved genome assembly and genetic linkage map for asparagus bean, Vigna unguiculata ssp. sesquipedialis.</title>
        <authorList>
            <person name="Xia Q."/>
            <person name="Zhang R."/>
            <person name="Dong Y."/>
        </authorList>
    </citation>
    <scope>NUCLEOTIDE SEQUENCE [LARGE SCALE GENOMIC DNA]</scope>
    <source>
        <tissue evidence="2">Leaf</tissue>
    </source>
</reference>
<dbReference type="Proteomes" id="UP000501690">
    <property type="component" value="Linkage Group LG5"/>
</dbReference>
<evidence type="ECO:0000256" key="1">
    <source>
        <dbReference type="SAM" id="MobiDB-lite"/>
    </source>
</evidence>
<evidence type="ECO:0000313" key="2">
    <source>
        <dbReference type="EMBL" id="QCD94231.1"/>
    </source>
</evidence>
<accession>A0A4D6M114</accession>
<sequence>MNSNKRYLRKDDATFDGGGTTFNGDLRRRRGKICLGGDRINVCHSACGPNLIQGTE</sequence>
<dbReference type="EMBL" id="CP039349">
    <property type="protein sequence ID" value="QCD94231.1"/>
    <property type="molecule type" value="Genomic_DNA"/>
</dbReference>
<proteinExistence type="predicted"/>
<feature type="region of interest" description="Disordered" evidence="1">
    <location>
        <begin position="1"/>
        <end position="23"/>
    </location>
</feature>